<name>A0A1G9U392_9EURY</name>
<dbReference type="AlphaFoldDB" id="A0A1G9U392"/>
<keyword evidence="3" id="KW-1185">Reference proteome</keyword>
<dbReference type="SUPFAM" id="SSF54909">
    <property type="entry name" value="Dimeric alpha+beta barrel"/>
    <property type="match status" value="1"/>
</dbReference>
<evidence type="ECO:0000259" key="1">
    <source>
        <dbReference type="Pfam" id="PF07110"/>
    </source>
</evidence>
<dbReference type="PANTHER" id="PTHR40260:SF2">
    <property type="entry name" value="BLR8190 PROTEIN"/>
    <property type="match status" value="1"/>
</dbReference>
<dbReference type="RefSeq" id="WP_089731770.1">
    <property type="nucleotide sequence ID" value="NZ_FNIA01000003.1"/>
</dbReference>
<accession>A0A1G9U392</accession>
<reference evidence="2 3" key="1">
    <citation type="submission" date="2016-10" db="EMBL/GenBank/DDBJ databases">
        <authorList>
            <person name="de Groot N.N."/>
        </authorList>
    </citation>
    <scope>NUCLEOTIDE SEQUENCE [LARGE SCALE GENOMIC DNA]</scope>
    <source>
        <strain evidence="3">EB21,IBRC-M 10013,KCTC 4048</strain>
    </source>
</reference>
<gene>
    <name evidence="2" type="ORF">SAMN05192554_103281</name>
</gene>
<evidence type="ECO:0000313" key="2">
    <source>
        <dbReference type="EMBL" id="SDM54396.1"/>
    </source>
</evidence>
<dbReference type="InterPro" id="IPR011008">
    <property type="entry name" value="Dimeric_a/b-barrel"/>
</dbReference>
<dbReference type="PANTHER" id="PTHR40260">
    <property type="entry name" value="BLR8190 PROTEIN"/>
    <property type="match status" value="1"/>
</dbReference>
<dbReference type="OrthoDB" id="312801at2157"/>
<sequence length="107" mass="12143">MVKLVNLLVRQDDMSHEEFVEYWYEEHVPLAKELPHANKYATSVPTAPERSEYDGIVELYFDDMSDLQAAFESEVGQEVQADLANFAKPDAGPTLYVDETVQMDGDV</sequence>
<protein>
    <recommendedName>
        <fullName evidence="1">EthD domain-containing protein</fullName>
    </recommendedName>
</protein>
<dbReference type="Proteomes" id="UP000199370">
    <property type="component" value="Unassembled WGS sequence"/>
</dbReference>
<dbReference type="STRING" id="996166.SAMN05192554_103281"/>
<dbReference type="GO" id="GO:0016491">
    <property type="term" value="F:oxidoreductase activity"/>
    <property type="evidence" value="ECO:0007669"/>
    <property type="project" value="InterPro"/>
</dbReference>
<dbReference type="EMBL" id="FNIA01000003">
    <property type="protein sequence ID" value="SDM54396.1"/>
    <property type="molecule type" value="Genomic_DNA"/>
</dbReference>
<dbReference type="InterPro" id="IPR009799">
    <property type="entry name" value="EthD_dom"/>
</dbReference>
<dbReference type="NCBIfam" id="TIGR02118">
    <property type="entry name" value="EthD family reductase"/>
    <property type="match status" value="1"/>
</dbReference>
<evidence type="ECO:0000313" key="3">
    <source>
        <dbReference type="Proteomes" id="UP000199370"/>
    </source>
</evidence>
<dbReference type="Pfam" id="PF07110">
    <property type="entry name" value="EthD"/>
    <property type="match status" value="1"/>
</dbReference>
<dbReference type="Gene3D" id="3.30.70.100">
    <property type="match status" value="1"/>
</dbReference>
<proteinExistence type="predicted"/>
<organism evidence="2 3">
    <name type="scientific">Haloarchaeobius iranensis</name>
    <dbReference type="NCBI Taxonomy" id="996166"/>
    <lineage>
        <taxon>Archaea</taxon>
        <taxon>Methanobacteriati</taxon>
        <taxon>Methanobacteriota</taxon>
        <taxon>Stenosarchaea group</taxon>
        <taxon>Halobacteria</taxon>
        <taxon>Halobacteriales</taxon>
        <taxon>Halorubellaceae</taxon>
        <taxon>Haloarchaeobius</taxon>
    </lineage>
</organism>
<feature type="domain" description="EthD" evidence="1">
    <location>
        <begin position="12"/>
        <end position="89"/>
    </location>
</feature>